<protein>
    <submittedName>
        <fullName evidence="7">Permease</fullName>
    </submittedName>
</protein>
<dbReference type="PANTHER" id="PTHR33529:SF6">
    <property type="entry name" value="YJGP_YJGQ FAMILY PERMEASE"/>
    <property type="match status" value="1"/>
</dbReference>
<comment type="subcellular location">
    <subcellularLocation>
        <location evidence="1">Cell membrane</location>
        <topology evidence="1">Multi-pass membrane protein</topology>
    </subcellularLocation>
</comment>
<dbReference type="Proteomes" id="UP001321582">
    <property type="component" value="Chromosome"/>
</dbReference>
<keyword evidence="2" id="KW-1003">Cell membrane</keyword>
<feature type="transmembrane region" description="Helical" evidence="6">
    <location>
        <begin position="12"/>
        <end position="33"/>
    </location>
</feature>
<evidence type="ECO:0000256" key="6">
    <source>
        <dbReference type="SAM" id="Phobius"/>
    </source>
</evidence>
<feature type="transmembrane region" description="Helical" evidence="6">
    <location>
        <begin position="99"/>
        <end position="117"/>
    </location>
</feature>
<sequence length="360" mass="41112">MKIIDRYFYEEMGAPVIFGISLFTFIFLIDALVEMMENIIVKNVPVKDVLSLISYYFPPVLVQTIPMGLLLGVMISYGKLSGNSEIVALESIGISMTRFLRPALILGVLTMGFVFFLEEEVVPESYTKFGMLSKKIAYRKPAVKIEEKVFVEGIGDYNIYINKMDNEVSEAENLIVFKKESDTPFPEVIISKKAKWKKSDMILENANFYNINSKGEKELSGSFEKQSIPINTFFGNFSINKKRKSMMSITELREAIIKRRKKKINSLSYEIEYQQKLAIPISALILSFLGVLLSVKNNRNGKGVSFGISLVIIFFYIMGINFGRLLIYNKVLSPIVGMWYPNLLLLLLSLILFYKQTRSR</sequence>
<dbReference type="AlphaFoldDB" id="A0AAU9DLE3"/>
<evidence type="ECO:0000313" key="8">
    <source>
        <dbReference type="Proteomes" id="UP001321582"/>
    </source>
</evidence>
<dbReference type="GO" id="GO:0043190">
    <property type="term" value="C:ATP-binding cassette (ABC) transporter complex"/>
    <property type="evidence" value="ECO:0007669"/>
    <property type="project" value="TreeGrafter"/>
</dbReference>
<feature type="transmembrane region" description="Helical" evidence="6">
    <location>
        <begin position="277"/>
        <end position="295"/>
    </location>
</feature>
<keyword evidence="3 6" id="KW-0812">Transmembrane</keyword>
<keyword evidence="5 6" id="KW-0472">Membrane</keyword>
<reference evidence="7 8" key="1">
    <citation type="submission" date="2022-11" db="EMBL/GenBank/DDBJ databases">
        <title>Haliovirga abyssi gen. nov., sp. nov., a mesophilic fermentative bacterium isolated from the Iheya North hydrothermal field and the proposal of Haliovirgaceae fam. nov.</title>
        <authorList>
            <person name="Miyazaki U."/>
            <person name="Tame A."/>
            <person name="Miyazaki J."/>
            <person name="Takai K."/>
            <person name="Sawayama S."/>
            <person name="Kitajima M."/>
            <person name="Okamoto A."/>
            <person name="Nakagawa S."/>
        </authorList>
    </citation>
    <scope>NUCLEOTIDE SEQUENCE [LARGE SCALE GENOMIC DNA]</scope>
    <source>
        <strain evidence="7 8">IC12</strain>
    </source>
</reference>
<dbReference type="Pfam" id="PF03739">
    <property type="entry name" value="LptF_LptG"/>
    <property type="match status" value="1"/>
</dbReference>
<dbReference type="GO" id="GO:0015920">
    <property type="term" value="P:lipopolysaccharide transport"/>
    <property type="evidence" value="ECO:0007669"/>
    <property type="project" value="TreeGrafter"/>
</dbReference>
<dbReference type="InterPro" id="IPR005495">
    <property type="entry name" value="LptG/LptF_permease"/>
</dbReference>
<evidence type="ECO:0000256" key="5">
    <source>
        <dbReference type="ARBA" id="ARBA00023136"/>
    </source>
</evidence>
<dbReference type="EMBL" id="AP027059">
    <property type="protein sequence ID" value="BDU50772.1"/>
    <property type="molecule type" value="Genomic_DNA"/>
</dbReference>
<accession>A0AAU9DLE3</accession>
<name>A0AAU9DLE3_9FUSO</name>
<feature type="transmembrane region" description="Helical" evidence="6">
    <location>
        <begin position="333"/>
        <end position="354"/>
    </location>
</feature>
<dbReference type="RefSeq" id="WP_307903628.1">
    <property type="nucleotide sequence ID" value="NZ_AP027059.1"/>
</dbReference>
<evidence type="ECO:0000256" key="2">
    <source>
        <dbReference type="ARBA" id="ARBA00022475"/>
    </source>
</evidence>
<evidence type="ECO:0000256" key="1">
    <source>
        <dbReference type="ARBA" id="ARBA00004651"/>
    </source>
</evidence>
<dbReference type="KEGG" id="haby:HLVA_13410"/>
<feature type="transmembrane region" description="Helical" evidence="6">
    <location>
        <begin position="53"/>
        <end position="78"/>
    </location>
</feature>
<evidence type="ECO:0000256" key="4">
    <source>
        <dbReference type="ARBA" id="ARBA00022989"/>
    </source>
</evidence>
<keyword evidence="8" id="KW-1185">Reference proteome</keyword>
<proteinExistence type="predicted"/>
<evidence type="ECO:0000256" key="3">
    <source>
        <dbReference type="ARBA" id="ARBA00022692"/>
    </source>
</evidence>
<organism evidence="7 8">
    <name type="scientific">Haliovirga abyssi</name>
    <dbReference type="NCBI Taxonomy" id="2996794"/>
    <lineage>
        <taxon>Bacteria</taxon>
        <taxon>Fusobacteriati</taxon>
        <taxon>Fusobacteriota</taxon>
        <taxon>Fusobacteriia</taxon>
        <taxon>Fusobacteriales</taxon>
        <taxon>Haliovirgaceae</taxon>
        <taxon>Haliovirga</taxon>
    </lineage>
</organism>
<dbReference type="PANTHER" id="PTHR33529">
    <property type="entry name" value="SLR0882 PROTEIN-RELATED"/>
    <property type="match status" value="1"/>
</dbReference>
<gene>
    <name evidence="7" type="ORF">HLVA_13410</name>
</gene>
<evidence type="ECO:0000313" key="7">
    <source>
        <dbReference type="EMBL" id="BDU50772.1"/>
    </source>
</evidence>
<keyword evidence="4 6" id="KW-1133">Transmembrane helix</keyword>
<feature type="transmembrane region" description="Helical" evidence="6">
    <location>
        <begin position="307"/>
        <end position="327"/>
    </location>
</feature>